<evidence type="ECO:0000313" key="5">
    <source>
        <dbReference type="EMBL" id="OTA33389.1"/>
    </source>
</evidence>
<dbReference type="OrthoDB" id="3833120at2759"/>
<reference evidence="5 6" key="1">
    <citation type="submission" date="2017-01" db="EMBL/GenBank/DDBJ databases">
        <title>The recent genome duplication of the halophilic yeast Hortaea werneckii: insights from long-read sequencing.</title>
        <authorList>
            <person name="Sinha S."/>
            <person name="Flibotte S."/>
            <person name="Neira M."/>
            <person name="Lenassi M."/>
            <person name="Gostincar C."/>
            <person name="Stajich J.E."/>
            <person name="Nislow C.E."/>
        </authorList>
    </citation>
    <scope>NUCLEOTIDE SEQUENCE [LARGE SCALE GENOMIC DNA]</scope>
    <source>
        <strain evidence="5 6">EXF-2000</strain>
    </source>
</reference>
<keyword evidence="3" id="KW-0862">Zinc</keyword>
<feature type="compositionally biased region" description="Basic and acidic residues" evidence="4">
    <location>
        <begin position="220"/>
        <end position="229"/>
    </location>
</feature>
<evidence type="ECO:0000256" key="2">
    <source>
        <dbReference type="ARBA" id="ARBA00022771"/>
    </source>
</evidence>
<dbReference type="InterPro" id="IPR019786">
    <property type="entry name" value="Zinc_finger_PHD-type_CS"/>
</dbReference>
<evidence type="ECO:0000313" key="6">
    <source>
        <dbReference type="Proteomes" id="UP000194280"/>
    </source>
</evidence>
<organism evidence="5 6">
    <name type="scientific">Hortaea werneckii EXF-2000</name>
    <dbReference type="NCBI Taxonomy" id="1157616"/>
    <lineage>
        <taxon>Eukaryota</taxon>
        <taxon>Fungi</taxon>
        <taxon>Dikarya</taxon>
        <taxon>Ascomycota</taxon>
        <taxon>Pezizomycotina</taxon>
        <taxon>Dothideomycetes</taxon>
        <taxon>Dothideomycetidae</taxon>
        <taxon>Mycosphaerellales</taxon>
        <taxon>Teratosphaeriaceae</taxon>
        <taxon>Hortaea</taxon>
    </lineage>
</organism>
<dbReference type="EMBL" id="MUNK01000076">
    <property type="protein sequence ID" value="OTA33389.1"/>
    <property type="molecule type" value="Genomic_DNA"/>
</dbReference>
<feature type="region of interest" description="Disordered" evidence="4">
    <location>
        <begin position="200"/>
        <end position="244"/>
    </location>
</feature>
<evidence type="ECO:0008006" key="7">
    <source>
        <dbReference type="Google" id="ProtNLM"/>
    </source>
</evidence>
<feature type="compositionally biased region" description="Polar residues" evidence="4">
    <location>
        <begin position="122"/>
        <end position="135"/>
    </location>
</feature>
<keyword evidence="1" id="KW-0479">Metal-binding</keyword>
<evidence type="ECO:0000256" key="4">
    <source>
        <dbReference type="SAM" id="MobiDB-lite"/>
    </source>
</evidence>
<dbReference type="InterPro" id="IPR013083">
    <property type="entry name" value="Znf_RING/FYVE/PHD"/>
</dbReference>
<comment type="caution">
    <text evidence="5">The sequence shown here is derived from an EMBL/GenBank/DDBJ whole genome shotgun (WGS) entry which is preliminary data.</text>
</comment>
<evidence type="ECO:0000256" key="3">
    <source>
        <dbReference type="ARBA" id="ARBA00022833"/>
    </source>
</evidence>
<dbReference type="VEuPathDB" id="FungiDB:BTJ68_07384"/>
<dbReference type="SUPFAM" id="SSF57903">
    <property type="entry name" value="FYVE/PHD zinc finger"/>
    <property type="match status" value="2"/>
</dbReference>
<proteinExistence type="predicted"/>
<dbReference type="PROSITE" id="PS01359">
    <property type="entry name" value="ZF_PHD_1"/>
    <property type="match status" value="1"/>
</dbReference>
<feature type="region of interest" description="Disordered" evidence="4">
    <location>
        <begin position="98"/>
        <end position="168"/>
    </location>
</feature>
<dbReference type="InParanoid" id="A0A1Z5TBH5"/>
<evidence type="ECO:0000256" key="1">
    <source>
        <dbReference type="ARBA" id="ARBA00022723"/>
    </source>
</evidence>
<feature type="compositionally biased region" description="Basic and acidic residues" evidence="4">
    <location>
        <begin position="98"/>
        <end position="110"/>
    </location>
</feature>
<dbReference type="Proteomes" id="UP000194280">
    <property type="component" value="Unassembled WGS sequence"/>
</dbReference>
<dbReference type="GO" id="GO:0008270">
    <property type="term" value="F:zinc ion binding"/>
    <property type="evidence" value="ECO:0007669"/>
    <property type="project" value="UniProtKB-KW"/>
</dbReference>
<name>A0A1Z5TBH5_HORWE</name>
<dbReference type="InterPro" id="IPR011011">
    <property type="entry name" value="Znf_FYVE_PHD"/>
</dbReference>
<keyword evidence="6" id="KW-1185">Reference proteome</keyword>
<feature type="region of interest" description="Disordered" evidence="4">
    <location>
        <begin position="1"/>
        <end position="21"/>
    </location>
</feature>
<sequence length="491" mass="55094">MVPGTPRLARKAPVTASTPGGNELEVELTSAIEDNLVACDCEDADGRPAEGEQGVICTICDNWHHKICMLGDNYMFTKADYKHGFRCRVCRQRRRSEAAQRGYEKVHGEGSTKSTPAKRPRLSSTPRSKTGSSAPRKSALSLPPRGTHRDKPSIKGVPKSLFDGLPSERESLTRGVKRKLNYFDDESDDEDEAEAEDMFDNDDAASGDDGHSDSPVQDTPSKDTTRTRDAAPTNEVQTEATPSPAKALAAIFEQWKKDMPQIAAPRRTLRDVFEEWKKSTPSNTVYCLCPGGPPDSIHEYIVCRGCQSLQHKGCKDVGESQEDGLDRLCAKCTRIQHRHLALTRKKRKHQMWKLLVQQRQAALNFTNSVLWKLYCELPKGESNAKVIEQSSMKWDEASMRMLPAHLPPQQWTQAVMGGLVFMTNQAGHEKLKEFKGPDGTRLTYNWECMVGWRKLAVWMLHHGPFKMRGKKTLGVWGEVLGLEEKGHYYKG</sequence>
<dbReference type="AlphaFoldDB" id="A0A1Z5TBH5"/>
<accession>A0A1Z5TBH5</accession>
<protein>
    <recommendedName>
        <fullName evidence="7">Zinc finger PHD-type domain-containing protein</fullName>
    </recommendedName>
</protein>
<gene>
    <name evidence="5" type="ORF">BTJ68_07384</name>
</gene>
<dbReference type="STRING" id="1157616.A0A1Z5TBH5"/>
<dbReference type="Gene3D" id="3.30.40.10">
    <property type="entry name" value="Zinc/RING finger domain, C3HC4 (zinc finger)"/>
    <property type="match status" value="1"/>
</dbReference>
<keyword evidence="2" id="KW-0863">Zinc-finger</keyword>